<proteinExistence type="predicted"/>
<reference evidence="1" key="1">
    <citation type="submission" date="2014-09" db="EMBL/GenBank/DDBJ databases">
        <authorList>
            <person name="Magalhaes I.L.F."/>
            <person name="Oliveira U."/>
            <person name="Santos F.R."/>
            <person name="Vidigal T.H.D.A."/>
            <person name="Brescovit A.D."/>
            <person name="Santos A.J."/>
        </authorList>
    </citation>
    <scope>NUCLEOTIDE SEQUENCE</scope>
    <source>
        <tissue evidence="1">Shoot tissue taken approximately 20 cm above the soil surface</tissue>
    </source>
</reference>
<dbReference type="EMBL" id="GBRH01234074">
    <property type="protein sequence ID" value="JAD63821.1"/>
    <property type="molecule type" value="Transcribed_RNA"/>
</dbReference>
<organism evidence="1">
    <name type="scientific">Arundo donax</name>
    <name type="common">Giant reed</name>
    <name type="synonym">Donax arundinaceus</name>
    <dbReference type="NCBI Taxonomy" id="35708"/>
    <lineage>
        <taxon>Eukaryota</taxon>
        <taxon>Viridiplantae</taxon>
        <taxon>Streptophyta</taxon>
        <taxon>Embryophyta</taxon>
        <taxon>Tracheophyta</taxon>
        <taxon>Spermatophyta</taxon>
        <taxon>Magnoliopsida</taxon>
        <taxon>Liliopsida</taxon>
        <taxon>Poales</taxon>
        <taxon>Poaceae</taxon>
        <taxon>PACMAD clade</taxon>
        <taxon>Arundinoideae</taxon>
        <taxon>Arundineae</taxon>
        <taxon>Arundo</taxon>
    </lineage>
</organism>
<sequence length="39" mass="4614">MDQYSTIQLQPQTETWKLKFGKPTCTRNHIISSLQSYLK</sequence>
<accession>A0A0A9BKA3</accession>
<reference evidence="1" key="2">
    <citation type="journal article" date="2015" name="Data Brief">
        <title>Shoot transcriptome of the giant reed, Arundo donax.</title>
        <authorList>
            <person name="Barrero R.A."/>
            <person name="Guerrero F.D."/>
            <person name="Moolhuijzen P."/>
            <person name="Goolsby J.A."/>
            <person name="Tidwell J."/>
            <person name="Bellgard S.E."/>
            <person name="Bellgard M.I."/>
        </authorList>
    </citation>
    <scope>NUCLEOTIDE SEQUENCE</scope>
    <source>
        <tissue evidence="1">Shoot tissue taken approximately 20 cm above the soil surface</tissue>
    </source>
</reference>
<dbReference type="AlphaFoldDB" id="A0A0A9BKA3"/>
<protein>
    <submittedName>
        <fullName evidence="1">Uncharacterized protein</fullName>
    </submittedName>
</protein>
<evidence type="ECO:0000313" key="1">
    <source>
        <dbReference type="EMBL" id="JAD63821.1"/>
    </source>
</evidence>
<name>A0A0A9BKA3_ARUDO</name>